<evidence type="ECO:0000313" key="6">
    <source>
        <dbReference type="Proteomes" id="UP000481153"/>
    </source>
</evidence>
<feature type="chain" id="PRO_5026375037" description="Purple acid phosphatase" evidence="2">
    <location>
        <begin position="17"/>
        <end position="411"/>
    </location>
</feature>
<dbReference type="AlphaFoldDB" id="A0A6G0XJ10"/>
<accession>A0A6G0XJ10</accession>
<dbReference type="EMBL" id="VJMJ01000054">
    <property type="protein sequence ID" value="KAF0740134.1"/>
    <property type="molecule type" value="Genomic_DNA"/>
</dbReference>
<dbReference type="Gene3D" id="2.60.40.380">
    <property type="entry name" value="Purple acid phosphatase-like, N-terminal"/>
    <property type="match status" value="1"/>
</dbReference>
<dbReference type="InterPro" id="IPR008963">
    <property type="entry name" value="Purple_acid_Pase-like_N"/>
</dbReference>
<evidence type="ECO:0000259" key="4">
    <source>
        <dbReference type="Pfam" id="PF16656"/>
    </source>
</evidence>
<feature type="domain" description="Purple acid phosphatase N-terminal" evidence="4">
    <location>
        <begin position="21"/>
        <end position="103"/>
    </location>
</feature>
<sequence>MFAPSVLALLASVAAAGMIPQVHLGLTNVALNCPAGVSVNFATATQDPVTVTYGVAGSATTATANTTAFNYTVKTYTSPFLHSVNLCDLKPATEYKYTVGDFSASFVSPPAASADPTVIGLVGDADLDPDSFNEMIQPVQNLTTQAIVIVGDYSYANGNHKIWDDWYNLQQPVFSKLPNVGINGNHETIPCGDALRTYYSLNFGLVHLVFLDDYVGNTLTVGSDAWLAERQAQLDWFVADLDKVDRSKTPYVTVFKHNPFYNMYTDHTCQYADKIFEIPDKEACWRGNYTKATNEPQCGLQAKLEEAYAKYKVDVVFSGHVHGYERSEYIYQNKVNKEKGSIYVTTGAGGRGHAGARIANVPSWNVYAEPAKFGASRIIATREKMQVNWFMVENATQPADYFEVRARRDAC</sequence>
<organism evidence="5 6">
    <name type="scientific">Aphanomyces euteiches</name>
    <dbReference type="NCBI Taxonomy" id="100861"/>
    <lineage>
        <taxon>Eukaryota</taxon>
        <taxon>Sar</taxon>
        <taxon>Stramenopiles</taxon>
        <taxon>Oomycota</taxon>
        <taxon>Saprolegniomycetes</taxon>
        <taxon>Saprolegniales</taxon>
        <taxon>Verrucalvaceae</taxon>
        <taxon>Aphanomyces</taxon>
    </lineage>
</organism>
<dbReference type="Pfam" id="PF16656">
    <property type="entry name" value="Pur_ac_phosph_N"/>
    <property type="match status" value="1"/>
</dbReference>
<feature type="domain" description="Calcineurin-like phosphoesterase" evidence="3">
    <location>
        <begin position="132"/>
        <end position="324"/>
    </location>
</feature>
<dbReference type="GO" id="GO:0003993">
    <property type="term" value="F:acid phosphatase activity"/>
    <property type="evidence" value="ECO:0007669"/>
    <property type="project" value="UniProtKB-EC"/>
</dbReference>
<evidence type="ECO:0000259" key="3">
    <source>
        <dbReference type="Pfam" id="PF00149"/>
    </source>
</evidence>
<dbReference type="InterPro" id="IPR039331">
    <property type="entry name" value="PAPs-like"/>
</dbReference>
<dbReference type="SUPFAM" id="SSF49363">
    <property type="entry name" value="Purple acid phosphatase, N-terminal domain"/>
    <property type="match status" value="1"/>
</dbReference>
<evidence type="ECO:0000313" key="5">
    <source>
        <dbReference type="EMBL" id="KAF0740134.1"/>
    </source>
</evidence>
<name>A0A6G0XJ10_9STRA</name>
<evidence type="ECO:0000256" key="2">
    <source>
        <dbReference type="RuleBase" id="RU361203"/>
    </source>
</evidence>
<feature type="signal peptide" evidence="2">
    <location>
        <begin position="1"/>
        <end position="16"/>
    </location>
</feature>
<evidence type="ECO:0000256" key="1">
    <source>
        <dbReference type="ARBA" id="ARBA00022729"/>
    </source>
</evidence>
<keyword evidence="6" id="KW-1185">Reference proteome</keyword>
<comment type="caution">
    <text evidence="5">The sequence shown here is derived from an EMBL/GenBank/DDBJ whole genome shotgun (WGS) entry which is preliminary data.</text>
</comment>
<reference evidence="5 6" key="1">
    <citation type="submission" date="2019-07" db="EMBL/GenBank/DDBJ databases">
        <title>Genomics analysis of Aphanomyces spp. identifies a new class of oomycete effector associated with host adaptation.</title>
        <authorList>
            <person name="Gaulin E."/>
        </authorList>
    </citation>
    <scope>NUCLEOTIDE SEQUENCE [LARGE SCALE GENOMIC DNA]</scope>
    <source>
        <strain evidence="5 6">ATCC 201684</strain>
    </source>
</reference>
<dbReference type="VEuPathDB" id="FungiDB:AeMF1_003177"/>
<keyword evidence="2" id="KW-0378">Hydrolase</keyword>
<gene>
    <name evidence="5" type="ORF">Ae201684_004372</name>
</gene>
<proteinExistence type="inferred from homology"/>
<keyword evidence="1 2" id="KW-0732">Signal</keyword>
<dbReference type="PANTHER" id="PTHR22953">
    <property type="entry name" value="ACID PHOSPHATASE RELATED"/>
    <property type="match status" value="1"/>
</dbReference>
<dbReference type="Proteomes" id="UP000481153">
    <property type="component" value="Unassembled WGS sequence"/>
</dbReference>
<dbReference type="GO" id="GO:0046872">
    <property type="term" value="F:metal ion binding"/>
    <property type="evidence" value="ECO:0007669"/>
    <property type="project" value="InterPro"/>
</dbReference>
<comment type="catalytic activity">
    <reaction evidence="2">
        <text>a phosphate monoester + H2O = an alcohol + phosphate</text>
        <dbReference type="Rhea" id="RHEA:15017"/>
        <dbReference type="ChEBI" id="CHEBI:15377"/>
        <dbReference type="ChEBI" id="CHEBI:30879"/>
        <dbReference type="ChEBI" id="CHEBI:43474"/>
        <dbReference type="ChEBI" id="CHEBI:67140"/>
        <dbReference type="EC" id="3.1.3.2"/>
    </reaction>
</comment>
<dbReference type="InterPro" id="IPR015914">
    <property type="entry name" value="PAPs_N"/>
</dbReference>
<dbReference type="InterPro" id="IPR029052">
    <property type="entry name" value="Metallo-depent_PP-like"/>
</dbReference>
<dbReference type="Pfam" id="PF00149">
    <property type="entry name" value="Metallophos"/>
    <property type="match status" value="1"/>
</dbReference>
<dbReference type="PANTHER" id="PTHR22953:SF153">
    <property type="entry name" value="PURPLE ACID PHOSPHATASE"/>
    <property type="match status" value="1"/>
</dbReference>
<protein>
    <recommendedName>
        <fullName evidence="2">Purple acid phosphatase</fullName>
        <ecNumber evidence="2">3.1.3.2</ecNumber>
    </recommendedName>
</protein>
<dbReference type="Gene3D" id="3.60.21.10">
    <property type="match status" value="1"/>
</dbReference>
<dbReference type="EC" id="3.1.3.2" evidence="2"/>
<dbReference type="InterPro" id="IPR004843">
    <property type="entry name" value="Calcineurin-like_PHP"/>
</dbReference>
<comment type="similarity">
    <text evidence="2">Belongs to the metallophosphoesterase superfamily. Purple acid phosphatase family.</text>
</comment>
<dbReference type="SUPFAM" id="SSF56300">
    <property type="entry name" value="Metallo-dependent phosphatases"/>
    <property type="match status" value="1"/>
</dbReference>